<dbReference type="Proteomes" id="UP000662939">
    <property type="component" value="Plasmid p1"/>
</dbReference>
<accession>A0A895XPU5</accession>
<dbReference type="RefSeq" id="WP_213173192.1">
    <property type="nucleotide sequence ID" value="NZ_CP070498.1"/>
</dbReference>
<geneLocation type="plasmid" evidence="1 2">
    <name>p1</name>
</geneLocation>
<organism evidence="1 2">
    <name type="scientific">Natronoglycomyces albus</name>
    <dbReference type="NCBI Taxonomy" id="2811108"/>
    <lineage>
        <taxon>Bacteria</taxon>
        <taxon>Bacillati</taxon>
        <taxon>Actinomycetota</taxon>
        <taxon>Actinomycetes</taxon>
        <taxon>Glycomycetales</taxon>
        <taxon>Glycomycetaceae</taxon>
        <taxon>Natronoglycomyces</taxon>
    </lineage>
</organism>
<keyword evidence="1" id="KW-0614">Plasmid</keyword>
<keyword evidence="2" id="KW-1185">Reference proteome</keyword>
<reference evidence="1" key="1">
    <citation type="submission" date="2021-02" db="EMBL/GenBank/DDBJ databases">
        <title>Natronoglycomyces albus gen. nov., sp. nov, a haloalkaliphilic actinobacterium from a soda solonchak soil.</title>
        <authorList>
            <person name="Sorokin D.Y."/>
            <person name="Khijniak T.V."/>
            <person name="Zakharycheva A.P."/>
            <person name="Boueva O.V."/>
            <person name="Ariskina E.V."/>
            <person name="Hahnke R.L."/>
            <person name="Bunk B."/>
            <person name="Sproer C."/>
            <person name="Schumann P."/>
            <person name="Evtushenko L.I."/>
            <person name="Kublanov I.V."/>
        </authorList>
    </citation>
    <scope>NUCLEOTIDE SEQUENCE</scope>
    <source>
        <strain evidence="1">DSM 106290</strain>
        <plasmid evidence="1">p1</plasmid>
    </source>
</reference>
<proteinExistence type="predicted"/>
<name>A0A895XPU5_9ACTN</name>
<evidence type="ECO:0000313" key="2">
    <source>
        <dbReference type="Proteomes" id="UP000662939"/>
    </source>
</evidence>
<protein>
    <submittedName>
        <fullName evidence="1">Uncharacterized protein</fullName>
    </submittedName>
</protein>
<dbReference type="EMBL" id="CP070498">
    <property type="protein sequence ID" value="QSB07197.1"/>
    <property type="molecule type" value="Genomic_DNA"/>
</dbReference>
<gene>
    <name evidence="1" type="ORF">JQS30_16975</name>
</gene>
<sequence length="180" mass="20400">MAEYIEQWMYDITAVNDLPYPTELDAPPCIARGITGFGRTWRQIRPRPQPRDCCWYHGGSWQEAFGHAIEIIKIASGQTENEIRVFSGETLKPISIPDPDEVEDLLEYRQLSGWLSESVTSLLSTDEPINIGGLAELKHGDLFYIGGRHRAMAMIQQGTRATITMRLELFDPETGELIFD</sequence>
<dbReference type="KEGG" id="nav:JQS30_16975"/>
<dbReference type="AlphaFoldDB" id="A0A895XPU5"/>
<evidence type="ECO:0000313" key="1">
    <source>
        <dbReference type="EMBL" id="QSB07197.1"/>
    </source>
</evidence>